<evidence type="ECO:0000256" key="2">
    <source>
        <dbReference type="SAM" id="MobiDB-lite"/>
    </source>
</evidence>
<feature type="region of interest" description="Disordered" evidence="2">
    <location>
        <begin position="371"/>
        <end position="414"/>
    </location>
</feature>
<sequence>MKDRATGGMPQWRTGSALLPWSDEVPMASSISRRSLAGTAGATLAVPAAASDFGNPDRPSEGAVNASPQALSDPGPQAPTIARQFPFAFSPPATDIGGMPPFWSSFNIAHRRIQDGGGARQVTQEGFLLSSAITGVNMRLAAGGIRELHWHPAAEWAYMTTGRCRITVMDTKGRAYVQDVGIGDLWYFPAGTPPSLQGPGPDGSEFLIAFADGSQPEYNTLLLSDWLAHASPEILATNCGVPADTFREIPLSDLWIFQGTEPSPLAADQAAVRAGSTPPEPFAFSLAVRPPLKETRSGSLRLADSSIFKASNTIAATLETIRPRGVGVVPRASGHYVQNTGDTDLVFVTIFRTAEYQKVSLIDWLKRTAGAGRTASQHGSRHPRAAGVRRSGRRAAIADGRRPRGASDQCMSAPRLPLIHRIAGAPYRLPQLSPGKGDRDGRHHSHHPPQGTTADADGSGRERHR</sequence>
<dbReference type="SUPFAM" id="SSF51182">
    <property type="entry name" value="RmlC-like cupins"/>
    <property type="match status" value="1"/>
</dbReference>
<evidence type="ECO:0000256" key="1">
    <source>
        <dbReference type="ARBA" id="ARBA00022723"/>
    </source>
</evidence>
<comment type="caution">
    <text evidence="4">The sequence shown here is derived from an EMBL/GenBank/DDBJ whole genome shotgun (WGS) entry which is preliminary data.</text>
</comment>
<feature type="region of interest" description="Disordered" evidence="2">
    <location>
        <begin position="49"/>
        <end position="78"/>
    </location>
</feature>
<organism evidence="4 5">
    <name type="scientific">Roseomonas alba</name>
    <dbReference type="NCBI Taxonomy" id="2846776"/>
    <lineage>
        <taxon>Bacteria</taxon>
        <taxon>Pseudomonadati</taxon>
        <taxon>Pseudomonadota</taxon>
        <taxon>Alphaproteobacteria</taxon>
        <taxon>Acetobacterales</taxon>
        <taxon>Roseomonadaceae</taxon>
        <taxon>Roseomonas</taxon>
    </lineage>
</organism>
<dbReference type="NCBIfam" id="TIGR03404">
    <property type="entry name" value="bicupin_oxalic"/>
    <property type="match status" value="1"/>
</dbReference>
<evidence type="ECO:0000313" key="5">
    <source>
        <dbReference type="Proteomes" id="UP001196565"/>
    </source>
</evidence>
<dbReference type="Proteomes" id="UP001196565">
    <property type="component" value="Unassembled WGS sequence"/>
</dbReference>
<protein>
    <submittedName>
        <fullName evidence="4">Cupin domain-containing protein</fullName>
    </submittedName>
</protein>
<keyword evidence="1" id="KW-0479">Metal-binding</keyword>
<dbReference type="Pfam" id="PF00190">
    <property type="entry name" value="Cupin_1"/>
    <property type="match status" value="1"/>
</dbReference>
<dbReference type="InterPro" id="IPR014710">
    <property type="entry name" value="RmlC-like_jellyroll"/>
</dbReference>
<dbReference type="SMART" id="SM00835">
    <property type="entry name" value="Cupin_1"/>
    <property type="match status" value="1"/>
</dbReference>
<feature type="region of interest" description="Disordered" evidence="2">
    <location>
        <begin position="428"/>
        <end position="465"/>
    </location>
</feature>
<dbReference type="PANTHER" id="PTHR35848:SF9">
    <property type="entry name" value="SLL1358 PROTEIN"/>
    <property type="match status" value="1"/>
</dbReference>
<evidence type="ECO:0000259" key="3">
    <source>
        <dbReference type="SMART" id="SM00835"/>
    </source>
</evidence>
<dbReference type="PANTHER" id="PTHR35848">
    <property type="entry name" value="OXALATE-BINDING PROTEIN"/>
    <property type="match status" value="1"/>
</dbReference>
<keyword evidence="5" id="KW-1185">Reference proteome</keyword>
<dbReference type="InterPro" id="IPR011051">
    <property type="entry name" value="RmlC_Cupin_sf"/>
</dbReference>
<dbReference type="EMBL" id="JAHYBZ010000011">
    <property type="protein sequence ID" value="MBW6401315.1"/>
    <property type="molecule type" value="Genomic_DNA"/>
</dbReference>
<dbReference type="Gene3D" id="2.60.120.10">
    <property type="entry name" value="Jelly Rolls"/>
    <property type="match status" value="2"/>
</dbReference>
<feature type="domain" description="Cupin type-1" evidence="3">
    <location>
        <begin position="106"/>
        <end position="247"/>
    </location>
</feature>
<dbReference type="InterPro" id="IPR006045">
    <property type="entry name" value="Cupin_1"/>
</dbReference>
<dbReference type="InterPro" id="IPR051610">
    <property type="entry name" value="GPI/OXD"/>
</dbReference>
<gene>
    <name evidence="4" type="ORF">KPL78_25890</name>
</gene>
<reference evidence="4 5" key="1">
    <citation type="submission" date="2021-07" db="EMBL/GenBank/DDBJ databases">
        <authorList>
            <person name="So Y."/>
        </authorList>
    </citation>
    <scope>NUCLEOTIDE SEQUENCE [LARGE SCALE GENOMIC DNA]</scope>
    <source>
        <strain evidence="4 5">HJA6</strain>
    </source>
</reference>
<evidence type="ECO:0000313" key="4">
    <source>
        <dbReference type="EMBL" id="MBW6401315.1"/>
    </source>
</evidence>
<dbReference type="InterPro" id="IPR017774">
    <property type="entry name" value="Bicupin_oxalate_deCO2ase/Oxase"/>
</dbReference>
<name>A0ABS7AJ16_9PROT</name>
<accession>A0ABS7AJ16</accession>
<proteinExistence type="predicted"/>
<feature type="compositionally biased region" description="Low complexity" evidence="2">
    <location>
        <begin position="385"/>
        <end position="398"/>
    </location>
</feature>